<name>A0AAN2C8W4_UNVUL</name>
<keyword evidence="4 7" id="KW-0812">Transmembrane</keyword>
<dbReference type="Gene3D" id="1.10.3720.10">
    <property type="entry name" value="MetI-like"/>
    <property type="match status" value="1"/>
</dbReference>
<evidence type="ECO:0000256" key="1">
    <source>
        <dbReference type="ARBA" id="ARBA00004651"/>
    </source>
</evidence>
<keyword evidence="3" id="KW-1003">Cell membrane</keyword>
<evidence type="ECO:0000313" key="10">
    <source>
        <dbReference type="Proteomes" id="UP001317532"/>
    </source>
</evidence>
<comment type="similarity">
    <text evidence="7">Belongs to the binding-protein-dependent transport system permease family.</text>
</comment>
<reference evidence="9 10" key="1">
    <citation type="journal article" date="2022" name="ISME Commun">
        <title>Vulcanimicrobium alpinus gen. nov. sp. nov., the first cultivated representative of the candidate phylum 'Eremiobacterota', is a metabolically versatile aerobic anoxygenic phototroph.</title>
        <authorList>
            <person name="Yabe S."/>
            <person name="Muto K."/>
            <person name="Abe K."/>
            <person name="Yokota A."/>
            <person name="Staudigel H."/>
            <person name="Tebo B.M."/>
        </authorList>
    </citation>
    <scope>NUCLEOTIDE SEQUENCE [LARGE SCALE GENOMIC DNA]</scope>
    <source>
        <strain evidence="9 10">WC8-2</strain>
    </source>
</reference>
<dbReference type="InterPro" id="IPR000515">
    <property type="entry name" value="MetI-like"/>
</dbReference>
<dbReference type="PANTHER" id="PTHR30151">
    <property type="entry name" value="ALKANE SULFONATE ABC TRANSPORTER-RELATED, MEMBRANE SUBUNIT"/>
    <property type="match status" value="1"/>
</dbReference>
<evidence type="ECO:0000256" key="2">
    <source>
        <dbReference type="ARBA" id="ARBA00022448"/>
    </source>
</evidence>
<dbReference type="Proteomes" id="UP001317532">
    <property type="component" value="Chromosome"/>
</dbReference>
<protein>
    <recommendedName>
        <fullName evidence="8">ABC transmembrane type-1 domain-containing protein</fullName>
    </recommendedName>
</protein>
<sequence length="243" mass="25025">MSAVLRIRLVTAAAVLTAYEAAARSGLFYQGVFPPLGAVGRALAATLAAPQFYANLEVTATEIAAGFAIGAVLGVPAGVALGAGPRLRAAFAPYVDAFATAPKVIWLPIAMLALGAGPASKAALAAAAAFFPIVIAVAAGTRHVPAVYVRVARVAHASAWQRLRWVYLPALRVPIVTGLRLGFGLAVTIVLLAEIKISDRGAGFLVIDAYNHFRIAEMDALLIVLFALAVAANGAMGRLAEET</sequence>
<dbReference type="GO" id="GO:0055085">
    <property type="term" value="P:transmembrane transport"/>
    <property type="evidence" value="ECO:0007669"/>
    <property type="project" value="InterPro"/>
</dbReference>
<dbReference type="Pfam" id="PF00528">
    <property type="entry name" value="BPD_transp_1"/>
    <property type="match status" value="1"/>
</dbReference>
<dbReference type="PANTHER" id="PTHR30151:SF0">
    <property type="entry name" value="ABC TRANSPORTER PERMEASE PROTEIN MJ0413-RELATED"/>
    <property type="match status" value="1"/>
</dbReference>
<keyword evidence="10" id="KW-1185">Reference proteome</keyword>
<proteinExistence type="inferred from homology"/>
<evidence type="ECO:0000259" key="8">
    <source>
        <dbReference type="PROSITE" id="PS50928"/>
    </source>
</evidence>
<feature type="transmembrane region" description="Helical" evidence="7">
    <location>
        <begin position="165"/>
        <end position="193"/>
    </location>
</feature>
<dbReference type="KEGG" id="vab:WPS_11860"/>
<feature type="transmembrane region" description="Helical" evidence="7">
    <location>
        <begin position="122"/>
        <end position="144"/>
    </location>
</feature>
<evidence type="ECO:0000313" key="9">
    <source>
        <dbReference type="EMBL" id="BDE05910.1"/>
    </source>
</evidence>
<dbReference type="GO" id="GO:0005886">
    <property type="term" value="C:plasma membrane"/>
    <property type="evidence" value="ECO:0007669"/>
    <property type="project" value="UniProtKB-SubCell"/>
</dbReference>
<feature type="transmembrane region" description="Helical" evidence="7">
    <location>
        <begin position="95"/>
        <end position="116"/>
    </location>
</feature>
<dbReference type="InterPro" id="IPR035906">
    <property type="entry name" value="MetI-like_sf"/>
</dbReference>
<dbReference type="CDD" id="cd06261">
    <property type="entry name" value="TM_PBP2"/>
    <property type="match status" value="1"/>
</dbReference>
<evidence type="ECO:0000256" key="7">
    <source>
        <dbReference type="RuleBase" id="RU363032"/>
    </source>
</evidence>
<evidence type="ECO:0000256" key="4">
    <source>
        <dbReference type="ARBA" id="ARBA00022692"/>
    </source>
</evidence>
<evidence type="ECO:0000256" key="6">
    <source>
        <dbReference type="ARBA" id="ARBA00023136"/>
    </source>
</evidence>
<evidence type="ECO:0000256" key="3">
    <source>
        <dbReference type="ARBA" id="ARBA00022475"/>
    </source>
</evidence>
<feature type="domain" description="ABC transmembrane type-1" evidence="8">
    <location>
        <begin position="56"/>
        <end position="234"/>
    </location>
</feature>
<organism evidence="9 10">
    <name type="scientific">Vulcanimicrobium alpinum</name>
    <dbReference type="NCBI Taxonomy" id="3016050"/>
    <lineage>
        <taxon>Bacteria</taxon>
        <taxon>Bacillati</taxon>
        <taxon>Vulcanimicrobiota</taxon>
        <taxon>Vulcanimicrobiia</taxon>
        <taxon>Vulcanimicrobiales</taxon>
        <taxon>Vulcanimicrobiaceae</taxon>
        <taxon>Vulcanimicrobium</taxon>
    </lineage>
</organism>
<feature type="transmembrane region" description="Helical" evidence="7">
    <location>
        <begin position="63"/>
        <end position="83"/>
    </location>
</feature>
<evidence type="ECO:0000256" key="5">
    <source>
        <dbReference type="ARBA" id="ARBA00022989"/>
    </source>
</evidence>
<feature type="transmembrane region" description="Helical" evidence="7">
    <location>
        <begin position="220"/>
        <end position="240"/>
    </location>
</feature>
<dbReference type="RefSeq" id="WP_317996922.1">
    <property type="nucleotide sequence ID" value="NZ_AP025523.1"/>
</dbReference>
<keyword evidence="6 7" id="KW-0472">Membrane</keyword>
<gene>
    <name evidence="9" type="ORF">WPS_11860</name>
</gene>
<keyword evidence="5 7" id="KW-1133">Transmembrane helix</keyword>
<keyword evidence="2 7" id="KW-0813">Transport</keyword>
<comment type="subcellular location">
    <subcellularLocation>
        <location evidence="1 7">Cell membrane</location>
        <topology evidence="1 7">Multi-pass membrane protein</topology>
    </subcellularLocation>
</comment>
<dbReference type="AlphaFoldDB" id="A0AAN2C8W4"/>
<dbReference type="PROSITE" id="PS50928">
    <property type="entry name" value="ABC_TM1"/>
    <property type="match status" value="1"/>
</dbReference>
<accession>A0AAN2C8W4</accession>
<dbReference type="SUPFAM" id="SSF161098">
    <property type="entry name" value="MetI-like"/>
    <property type="match status" value="1"/>
</dbReference>
<dbReference type="EMBL" id="AP025523">
    <property type="protein sequence ID" value="BDE05910.1"/>
    <property type="molecule type" value="Genomic_DNA"/>
</dbReference>